<evidence type="ECO:0000313" key="2">
    <source>
        <dbReference type="Proteomes" id="UP001239111"/>
    </source>
</evidence>
<dbReference type="Proteomes" id="UP001239111">
    <property type="component" value="Chromosome 3"/>
</dbReference>
<accession>A0ACC2NH39</accession>
<proteinExistence type="predicted"/>
<name>A0ACC2NH39_9HYME</name>
<dbReference type="EMBL" id="CM056743">
    <property type="protein sequence ID" value="KAJ8670231.1"/>
    <property type="molecule type" value="Genomic_DNA"/>
</dbReference>
<sequence>MNKDKKMKASLKWQFHCDHEKSKVPMADGCTRLESPLFSGGTEKNSAWKLELSQNLFYKDLQLHLITCDTSELSIKYKVSVQCYHKYSPASTSYITSVQGVKVFKMPNDCVVHHLNFIPNNLFKTAFDQASSICITCELEIETICGKCTLDHNDEGIPDFEKLLNDPDFSDITLIASSESFKVNKMILMTRSSVFRAMFEHDMKEKIEDTVTIPDIDPEVMHELLRYIYCGRVEAFDRVDELFRAADKYQIDDLKRKCLEVLCDKITVENAVDLLVMSNSCSDERSKYRITLFIVDNIREVVASSGFGLLSNDALLKMILREAVDRCIP</sequence>
<protein>
    <submittedName>
        <fullName evidence="1">Uncharacterized protein</fullName>
    </submittedName>
</protein>
<organism evidence="1 2">
    <name type="scientific">Eretmocerus hayati</name>
    <dbReference type="NCBI Taxonomy" id="131215"/>
    <lineage>
        <taxon>Eukaryota</taxon>
        <taxon>Metazoa</taxon>
        <taxon>Ecdysozoa</taxon>
        <taxon>Arthropoda</taxon>
        <taxon>Hexapoda</taxon>
        <taxon>Insecta</taxon>
        <taxon>Pterygota</taxon>
        <taxon>Neoptera</taxon>
        <taxon>Endopterygota</taxon>
        <taxon>Hymenoptera</taxon>
        <taxon>Apocrita</taxon>
        <taxon>Proctotrupomorpha</taxon>
        <taxon>Chalcidoidea</taxon>
        <taxon>Aphelinidae</taxon>
        <taxon>Aphelininae</taxon>
        <taxon>Eretmocerus</taxon>
    </lineage>
</organism>
<reference evidence="1" key="1">
    <citation type="submission" date="2023-04" db="EMBL/GenBank/DDBJ databases">
        <title>A chromosome-level genome assembly of the parasitoid wasp Eretmocerus hayati.</title>
        <authorList>
            <person name="Zhong Y."/>
            <person name="Liu S."/>
            <person name="Liu Y."/>
        </authorList>
    </citation>
    <scope>NUCLEOTIDE SEQUENCE</scope>
    <source>
        <strain evidence="1">ZJU_SS_LIU_2023</strain>
    </source>
</reference>
<evidence type="ECO:0000313" key="1">
    <source>
        <dbReference type="EMBL" id="KAJ8670231.1"/>
    </source>
</evidence>
<keyword evidence="2" id="KW-1185">Reference proteome</keyword>
<comment type="caution">
    <text evidence="1">The sequence shown here is derived from an EMBL/GenBank/DDBJ whole genome shotgun (WGS) entry which is preliminary data.</text>
</comment>
<gene>
    <name evidence="1" type="ORF">QAD02_001490</name>
</gene>